<comment type="caution">
    <text evidence="4">The sequence shown here is derived from an EMBL/GenBank/DDBJ whole genome shotgun (WGS) entry which is preliminary data.</text>
</comment>
<evidence type="ECO:0000256" key="2">
    <source>
        <dbReference type="SAM" id="Phobius"/>
    </source>
</evidence>
<protein>
    <recommendedName>
        <fullName evidence="3">NB-ARC domain-containing protein</fullName>
    </recommendedName>
</protein>
<keyword evidence="2" id="KW-0472">Membrane</keyword>
<proteinExistence type="predicted"/>
<dbReference type="EMBL" id="RDQH01000334">
    <property type="protein sequence ID" value="RXH91275.1"/>
    <property type="molecule type" value="Genomic_DNA"/>
</dbReference>
<dbReference type="GO" id="GO:0043531">
    <property type="term" value="F:ADP binding"/>
    <property type="evidence" value="ECO:0007669"/>
    <property type="project" value="InterPro"/>
</dbReference>
<evidence type="ECO:0000313" key="5">
    <source>
        <dbReference type="Proteomes" id="UP000290289"/>
    </source>
</evidence>
<organism evidence="4 5">
    <name type="scientific">Malus domestica</name>
    <name type="common">Apple</name>
    <name type="synonym">Pyrus malus</name>
    <dbReference type="NCBI Taxonomy" id="3750"/>
    <lineage>
        <taxon>Eukaryota</taxon>
        <taxon>Viridiplantae</taxon>
        <taxon>Streptophyta</taxon>
        <taxon>Embryophyta</taxon>
        <taxon>Tracheophyta</taxon>
        <taxon>Spermatophyta</taxon>
        <taxon>Magnoliopsida</taxon>
        <taxon>eudicotyledons</taxon>
        <taxon>Gunneridae</taxon>
        <taxon>Pentapetalae</taxon>
        <taxon>rosids</taxon>
        <taxon>fabids</taxon>
        <taxon>Rosales</taxon>
        <taxon>Rosaceae</taxon>
        <taxon>Amygdaloideae</taxon>
        <taxon>Maleae</taxon>
        <taxon>Malus</taxon>
    </lineage>
</organism>
<dbReference type="Pfam" id="PF00931">
    <property type="entry name" value="NB-ARC"/>
    <property type="match status" value="1"/>
</dbReference>
<dbReference type="Gene3D" id="3.40.50.300">
    <property type="entry name" value="P-loop containing nucleotide triphosphate hydrolases"/>
    <property type="match status" value="1"/>
</dbReference>
<dbReference type="PANTHER" id="PTHR36766">
    <property type="entry name" value="PLANT BROAD-SPECTRUM MILDEW RESISTANCE PROTEIN RPW8"/>
    <property type="match status" value="1"/>
</dbReference>
<evidence type="ECO:0000256" key="1">
    <source>
        <dbReference type="ARBA" id="ARBA00022821"/>
    </source>
</evidence>
<gene>
    <name evidence="4" type="ORF">DVH24_020298</name>
</gene>
<feature type="domain" description="NB-ARC" evidence="3">
    <location>
        <begin position="5"/>
        <end position="53"/>
    </location>
</feature>
<accession>A0A498J8X6</accession>
<reference evidence="4 5" key="1">
    <citation type="submission" date="2018-10" db="EMBL/GenBank/DDBJ databases">
        <title>A high-quality apple genome assembly.</title>
        <authorList>
            <person name="Hu J."/>
        </authorList>
    </citation>
    <scope>NUCLEOTIDE SEQUENCE [LARGE SCALE GENOMIC DNA]</scope>
    <source>
        <strain evidence="5">cv. HFTH1</strain>
        <tissue evidence="4">Young leaf</tissue>
    </source>
</reference>
<evidence type="ECO:0000259" key="3">
    <source>
        <dbReference type="Pfam" id="PF00931"/>
    </source>
</evidence>
<dbReference type="Proteomes" id="UP000290289">
    <property type="component" value="Chromosome 8"/>
</dbReference>
<evidence type="ECO:0000313" key="4">
    <source>
        <dbReference type="EMBL" id="RXH91275.1"/>
    </source>
</evidence>
<dbReference type="GO" id="GO:0006952">
    <property type="term" value="P:defense response"/>
    <property type="evidence" value="ECO:0007669"/>
    <property type="project" value="UniProtKB-KW"/>
</dbReference>
<dbReference type="InterPro" id="IPR027417">
    <property type="entry name" value="P-loop_NTPase"/>
</dbReference>
<keyword evidence="1" id="KW-0611">Plant defense</keyword>
<dbReference type="SUPFAM" id="SSF52540">
    <property type="entry name" value="P-loop containing nucleoside triphosphate hydrolases"/>
    <property type="match status" value="1"/>
</dbReference>
<keyword evidence="2" id="KW-0812">Transmembrane</keyword>
<feature type="transmembrane region" description="Helical" evidence="2">
    <location>
        <begin position="56"/>
        <end position="74"/>
    </location>
</feature>
<sequence length="108" mass="12377">MSTSIDGKRFLIVQDAVWTYDHEKWDHGVKGIRILVTTRQRDVVDIMRATSDKDGICLLCFFPCIFVTLTFLQVDEFKAFEEISKKMVDICKGLPLTAKDLGNLMCNK</sequence>
<keyword evidence="5" id="KW-1185">Reference proteome</keyword>
<name>A0A498J8X6_MALDO</name>
<keyword evidence="2" id="KW-1133">Transmembrane helix</keyword>
<dbReference type="InterPro" id="IPR002182">
    <property type="entry name" value="NB-ARC"/>
</dbReference>
<dbReference type="AlphaFoldDB" id="A0A498J8X6"/>
<dbReference type="PANTHER" id="PTHR36766:SF40">
    <property type="entry name" value="DISEASE RESISTANCE PROTEIN RGA3"/>
    <property type="match status" value="1"/>
</dbReference>